<keyword evidence="2" id="KW-1185">Reference proteome</keyword>
<proteinExistence type="predicted"/>
<gene>
    <name evidence="1" type="ORF">F1609_08235</name>
</gene>
<name>A0ABX0M707_9BURK</name>
<comment type="caution">
    <text evidence="1">The sequence shown here is derived from an EMBL/GenBank/DDBJ whole genome shotgun (WGS) entry which is preliminary data.</text>
</comment>
<protein>
    <submittedName>
        <fullName evidence="1">Uncharacterized protein</fullName>
    </submittedName>
</protein>
<dbReference type="Proteomes" id="UP000819052">
    <property type="component" value="Unassembled WGS sequence"/>
</dbReference>
<accession>A0ABX0M707</accession>
<organism evidence="1 2">
    <name type="scientific">Massilia aquatica</name>
    <dbReference type="NCBI Taxonomy" id="2609000"/>
    <lineage>
        <taxon>Bacteria</taxon>
        <taxon>Pseudomonadati</taxon>
        <taxon>Pseudomonadota</taxon>
        <taxon>Betaproteobacteria</taxon>
        <taxon>Burkholderiales</taxon>
        <taxon>Oxalobacteraceae</taxon>
        <taxon>Telluria group</taxon>
        <taxon>Massilia</taxon>
    </lineage>
</organism>
<evidence type="ECO:0000313" key="2">
    <source>
        <dbReference type="Proteomes" id="UP000819052"/>
    </source>
</evidence>
<dbReference type="EMBL" id="VVIW01000003">
    <property type="protein sequence ID" value="NHZ40147.1"/>
    <property type="molecule type" value="Genomic_DNA"/>
</dbReference>
<reference evidence="1 2" key="1">
    <citation type="submission" date="2019-09" db="EMBL/GenBank/DDBJ databases">
        <title>Taxonomy of Antarctic Massilia spp.: description of Massilia rubra sp. nov., Massilia aquatica sp. nov., Massilia mucilaginosa sp. nov., Massilia frigida sp. nov. isolated from streams, lakes and regoliths.</title>
        <authorList>
            <person name="Holochova P."/>
            <person name="Sedlacek I."/>
            <person name="Kralova S."/>
            <person name="Maslanova I."/>
            <person name="Busse H.-J."/>
            <person name="Stankova E."/>
            <person name="Vrbovska V."/>
            <person name="Kovarovic V."/>
            <person name="Bartak M."/>
            <person name="Svec P."/>
            <person name="Pantucek R."/>
        </authorList>
    </citation>
    <scope>NUCLEOTIDE SEQUENCE [LARGE SCALE GENOMIC DNA]</scope>
    <source>
        <strain evidence="1 2">CCM 8693</strain>
    </source>
</reference>
<dbReference type="RefSeq" id="WP_167075993.1">
    <property type="nucleotide sequence ID" value="NZ_VVIW01000003.1"/>
</dbReference>
<sequence>MPTFFSHDFPQFIISLDLMQAVAQPGIVLAGATLGELLQELETTRNIRVVAEPDSPKYFRYHNPASDPQFYPVDVHILREGMTICPRQDLSFALLPGDKVEAGVLAC</sequence>
<evidence type="ECO:0000313" key="1">
    <source>
        <dbReference type="EMBL" id="NHZ40147.1"/>
    </source>
</evidence>